<dbReference type="InterPro" id="IPR032466">
    <property type="entry name" value="Metal_Hydrolase"/>
</dbReference>
<dbReference type="Pfam" id="PF07969">
    <property type="entry name" value="Amidohydro_3"/>
    <property type="match status" value="1"/>
</dbReference>
<dbReference type="STRING" id="134849.SAMN05443668_113144"/>
<organism evidence="2 3">
    <name type="scientific">Cryptosporangium aurantiacum</name>
    <dbReference type="NCBI Taxonomy" id="134849"/>
    <lineage>
        <taxon>Bacteria</taxon>
        <taxon>Bacillati</taxon>
        <taxon>Actinomycetota</taxon>
        <taxon>Actinomycetes</taxon>
        <taxon>Cryptosporangiales</taxon>
        <taxon>Cryptosporangiaceae</taxon>
        <taxon>Cryptosporangium</taxon>
    </lineage>
</organism>
<proteinExistence type="predicted"/>
<keyword evidence="3" id="KW-1185">Reference proteome</keyword>
<evidence type="ECO:0000259" key="1">
    <source>
        <dbReference type="Pfam" id="PF07969"/>
    </source>
</evidence>
<dbReference type="InterPro" id="IPR013108">
    <property type="entry name" value="Amidohydro_3"/>
</dbReference>
<dbReference type="AlphaFoldDB" id="A0A1M7RIB1"/>
<feature type="domain" description="Amidohydrolase 3" evidence="1">
    <location>
        <begin position="49"/>
        <end position="528"/>
    </location>
</feature>
<dbReference type="SUPFAM" id="SSF51338">
    <property type="entry name" value="Composite domain of metallo-dependent hydrolases"/>
    <property type="match status" value="1"/>
</dbReference>
<dbReference type="GO" id="GO:0016810">
    <property type="term" value="F:hydrolase activity, acting on carbon-nitrogen (but not peptide) bonds"/>
    <property type="evidence" value="ECO:0007669"/>
    <property type="project" value="InterPro"/>
</dbReference>
<dbReference type="Gene3D" id="3.20.20.140">
    <property type="entry name" value="Metal-dependent hydrolases"/>
    <property type="match status" value="1"/>
</dbReference>
<name>A0A1M7RIB1_9ACTN</name>
<dbReference type="Gene3D" id="3.10.310.70">
    <property type="match status" value="1"/>
</dbReference>
<protein>
    <recommendedName>
        <fullName evidence="1">Amidohydrolase 3 domain-containing protein</fullName>
    </recommendedName>
</protein>
<gene>
    <name evidence="2" type="ORF">SAMN05443668_113144</name>
</gene>
<evidence type="ECO:0000313" key="3">
    <source>
        <dbReference type="Proteomes" id="UP000184440"/>
    </source>
</evidence>
<dbReference type="PANTHER" id="PTHR22642">
    <property type="entry name" value="IMIDAZOLONEPROPIONASE"/>
    <property type="match status" value="1"/>
</dbReference>
<dbReference type="InterPro" id="IPR011059">
    <property type="entry name" value="Metal-dep_hydrolase_composite"/>
</dbReference>
<sequence>MAPMATLYRNGEVYSPADPFATALLVDGERVLFVGSDDAAEAAAFGADEVVDLRGALVVPGFVDAHVHATQTGLTLSGLDLTGTPTLAAALDAVAAYSAAHDGVILGHGWDETAWPERRPPTTAELDRAGGNRPVYLSRVDAHSAAVSGALRAAVPDLAGRIGYDVEGPVTRDAHHAVRTVALGSVTAAQRADAQRATRAHAASRGIVALHECGGPDIGGEDDFTALLALAAAEPGPDVFGYWGEWRSAAKARELGAVGAGGDLFVDGALGSHTAALAAPYADEPGTSGHLYLEAEQIGEHLVDCVRHDTQAGFHAIGDRALAALAEGFALAATTVGVDRLRVGRHRVEHAMMLDATLIRALVNHGAVASMQPAFDAAWGGPDGMYVRRLGAERAAGLHNFSGLAGVGVPLAFGSDAPVTPLDPWATVRAAAFPHNPHHAISVRAAFAAHTRGGWRALGRDDGGMLVPGAVASFAVWDVEELVVQTPDDRVARWSTDPRAGVQGLPALSEGATPPQCLRTVVRGQTVFTAE</sequence>
<reference evidence="2 3" key="1">
    <citation type="submission" date="2016-11" db="EMBL/GenBank/DDBJ databases">
        <authorList>
            <person name="Jaros S."/>
            <person name="Januszkiewicz K."/>
            <person name="Wedrychowicz H."/>
        </authorList>
    </citation>
    <scope>NUCLEOTIDE SEQUENCE [LARGE SCALE GENOMIC DNA]</scope>
    <source>
        <strain evidence="2 3">DSM 46144</strain>
    </source>
</reference>
<dbReference type="Proteomes" id="UP000184440">
    <property type="component" value="Unassembled WGS sequence"/>
</dbReference>
<dbReference type="PANTHER" id="PTHR22642:SF2">
    <property type="entry name" value="PROTEIN LONG AFTER FAR-RED 3"/>
    <property type="match status" value="1"/>
</dbReference>
<dbReference type="Gene3D" id="2.30.40.10">
    <property type="entry name" value="Urease, subunit C, domain 1"/>
    <property type="match status" value="1"/>
</dbReference>
<dbReference type="OrthoDB" id="3238066at2"/>
<dbReference type="SUPFAM" id="SSF51556">
    <property type="entry name" value="Metallo-dependent hydrolases"/>
    <property type="match status" value="1"/>
</dbReference>
<dbReference type="EMBL" id="FRCS01000013">
    <property type="protein sequence ID" value="SHN46033.1"/>
    <property type="molecule type" value="Genomic_DNA"/>
</dbReference>
<accession>A0A1M7RIB1</accession>
<evidence type="ECO:0000313" key="2">
    <source>
        <dbReference type="EMBL" id="SHN46033.1"/>
    </source>
</evidence>